<dbReference type="Gene3D" id="3.60.40.10">
    <property type="entry name" value="PPM-type phosphatase domain"/>
    <property type="match status" value="1"/>
</dbReference>
<organism evidence="3 4">
    <name type="scientific">Chrysophaeum taylorii</name>
    <dbReference type="NCBI Taxonomy" id="2483200"/>
    <lineage>
        <taxon>Eukaryota</taxon>
        <taxon>Sar</taxon>
        <taxon>Stramenopiles</taxon>
        <taxon>Ochrophyta</taxon>
        <taxon>Pelagophyceae</taxon>
        <taxon>Pelagomonadales</taxon>
        <taxon>Pelagomonadaceae</taxon>
        <taxon>Chrysophaeum</taxon>
    </lineage>
</organism>
<sequence>MGNRSSCCTSMVPAAKDRRRPARSGGNSSYPYESSESEGASMPRNGEQVRGVSEREGFGEIKHGRVARWRGSVWPSRMDMDRFGFCVRERDGEAVVAAGIFDGHGIAGTETWGHEIAEAAAKHVVLGAVAWRASDDSTAGLEKLFENFQRRHEQTYDEQIAKRVEAERLKFEQENGFSSGPRSLPAEGGTTATVVVVRGDEIVAAWVGDSRAVLCRVDDGKLQAVPLTVDHNVGANAEERDRCEAAGGMILGRFVGAPSADGMLQVTRSLGDRAHHEGNVVLSKPEIATFKIDPRDSFIVVASDGIWESLPQLQVLTVLHRALAASGKSSKDQQRALETGVEKLFDKARDNVRKNNLKQDDCSVVVLVFRRQDKTPNR</sequence>
<accession>A0AAD7UF75</accession>
<reference evidence="3" key="1">
    <citation type="submission" date="2023-01" db="EMBL/GenBank/DDBJ databases">
        <title>Metagenome sequencing of chrysophaentin producing Chrysophaeum taylorii.</title>
        <authorList>
            <person name="Davison J."/>
            <person name="Bewley C."/>
        </authorList>
    </citation>
    <scope>NUCLEOTIDE SEQUENCE</scope>
    <source>
        <strain evidence="3">NIES-1699</strain>
    </source>
</reference>
<dbReference type="GO" id="GO:0004722">
    <property type="term" value="F:protein serine/threonine phosphatase activity"/>
    <property type="evidence" value="ECO:0007669"/>
    <property type="project" value="InterPro"/>
</dbReference>
<evidence type="ECO:0000256" key="1">
    <source>
        <dbReference type="SAM" id="MobiDB-lite"/>
    </source>
</evidence>
<evidence type="ECO:0000313" key="4">
    <source>
        <dbReference type="Proteomes" id="UP001230188"/>
    </source>
</evidence>
<dbReference type="Proteomes" id="UP001230188">
    <property type="component" value="Unassembled WGS sequence"/>
</dbReference>
<evidence type="ECO:0000313" key="3">
    <source>
        <dbReference type="EMBL" id="KAJ8603859.1"/>
    </source>
</evidence>
<comment type="caution">
    <text evidence="3">The sequence shown here is derived from an EMBL/GenBank/DDBJ whole genome shotgun (WGS) entry which is preliminary data.</text>
</comment>
<dbReference type="AlphaFoldDB" id="A0AAD7UF75"/>
<feature type="region of interest" description="Disordered" evidence="1">
    <location>
        <begin position="1"/>
        <end position="56"/>
    </location>
</feature>
<dbReference type="SUPFAM" id="SSF81606">
    <property type="entry name" value="PP2C-like"/>
    <property type="match status" value="1"/>
</dbReference>
<dbReference type="InterPro" id="IPR036457">
    <property type="entry name" value="PPM-type-like_dom_sf"/>
</dbReference>
<feature type="compositionally biased region" description="Low complexity" evidence="1">
    <location>
        <begin position="24"/>
        <end position="41"/>
    </location>
</feature>
<feature type="domain" description="PPM-type phosphatase" evidence="2">
    <location>
        <begin position="75"/>
        <end position="369"/>
    </location>
</feature>
<name>A0AAD7UF75_9STRA</name>
<evidence type="ECO:0000259" key="2">
    <source>
        <dbReference type="PROSITE" id="PS51746"/>
    </source>
</evidence>
<dbReference type="PROSITE" id="PS51746">
    <property type="entry name" value="PPM_2"/>
    <property type="match status" value="1"/>
</dbReference>
<dbReference type="InterPro" id="IPR001932">
    <property type="entry name" value="PPM-type_phosphatase-like_dom"/>
</dbReference>
<dbReference type="SMART" id="SM00332">
    <property type="entry name" value="PP2Cc"/>
    <property type="match status" value="1"/>
</dbReference>
<dbReference type="Pfam" id="PF00481">
    <property type="entry name" value="PP2C"/>
    <property type="match status" value="1"/>
</dbReference>
<proteinExistence type="predicted"/>
<dbReference type="InterPro" id="IPR015655">
    <property type="entry name" value="PP2C"/>
</dbReference>
<protein>
    <recommendedName>
        <fullName evidence="2">PPM-type phosphatase domain-containing protein</fullName>
    </recommendedName>
</protein>
<dbReference type="PANTHER" id="PTHR47992">
    <property type="entry name" value="PROTEIN PHOSPHATASE"/>
    <property type="match status" value="1"/>
</dbReference>
<dbReference type="EMBL" id="JAQMWT010000344">
    <property type="protein sequence ID" value="KAJ8603859.1"/>
    <property type="molecule type" value="Genomic_DNA"/>
</dbReference>
<gene>
    <name evidence="3" type="ORF">CTAYLR_000323</name>
</gene>
<keyword evidence="4" id="KW-1185">Reference proteome</keyword>
<dbReference type="CDD" id="cd00143">
    <property type="entry name" value="PP2Cc"/>
    <property type="match status" value="1"/>
</dbReference>